<dbReference type="HOGENOM" id="CLU_928056_0_0_1"/>
<dbReference type="PROSITE" id="PS50157">
    <property type="entry name" value="ZINC_FINGER_C2H2_2"/>
    <property type="match status" value="2"/>
</dbReference>
<keyword evidence="1" id="KW-0479">Metal-binding</keyword>
<dbReference type="PROSITE" id="PS00028">
    <property type="entry name" value="ZINC_FINGER_C2H2_1"/>
    <property type="match status" value="2"/>
</dbReference>
<comment type="caution">
    <text evidence="8">The sequence shown here is derived from an EMBL/GenBank/DDBJ whole genome shotgun (WGS) entry which is preliminary data.</text>
</comment>
<evidence type="ECO:0000313" key="8">
    <source>
        <dbReference type="EMBL" id="KFX41940.1"/>
    </source>
</evidence>
<dbReference type="PANTHER" id="PTHR23235">
    <property type="entry name" value="KRUEPPEL-LIKE TRANSCRIPTION FACTOR"/>
    <property type="match status" value="1"/>
</dbReference>
<evidence type="ECO:0000256" key="2">
    <source>
        <dbReference type="ARBA" id="ARBA00022737"/>
    </source>
</evidence>
<feature type="region of interest" description="Disordered" evidence="6">
    <location>
        <begin position="66"/>
        <end position="99"/>
    </location>
</feature>
<sequence length="300" mass="33286">MLMKTIQSQNTVPNSSSISTPTPSVTSAATPPPHHQFSTSQSHYSSNASQMPYQLSMTAYNSYENTQNASTSVPHPQNQSGGRVVSDSPDGSTKHKRKHQCTLPGCGKLFTQKTHLDIHMRAHTGLKPFKCNEPQCGQRFSQLGNLRSHQNKFHAATLRDLTIRFANMPNLEVMTADDRSLWTYFASLYKNSNKGIKGRGKDRKIACTNPNKNKNSSNGKSNGRSGRSNTNRNSSANEQHLPASGSDASLSDYHSFGEDGDEEEELHEHQQHQNQHQQRYAHHGMSSVHHGGHVIVHHNT</sequence>
<dbReference type="PANTHER" id="PTHR23235:SF120">
    <property type="entry name" value="KRUPPEL-LIKE FACTOR 15"/>
    <property type="match status" value="1"/>
</dbReference>
<keyword evidence="4" id="KW-0862">Zinc</keyword>
<evidence type="ECO:0000256" key="5">
    <source>
        <dbReference type="PROSITE-ProRule" id="PRU00042"/>
    </source>
</evidence>
<feature type="compositionally biased region" description="Polar residues" evidence="6">
    <location>
        <begin position="66"/>
        <end position="81"/>
    </location>
</feature>
<keyword evidence="2" id="KW-0677">Repeat</keyword>
<feature type="region of interest" description="Disordered" evidence="6">
    <location>
        <begin position="193"/>
        <end position="284"/>
    </location>
</feature>
<evidence type="ECO:0000256" key="3">
    <source>
        <dbReference type="ARBA" id="ARBA00022771"/>
    </source>
</evidence>
<keyword evidence="3 5" id="KW-0863">Zinc-finger</keyword>
<feature type="domain" description="C2H2-type" evidence="7">
    <location>
        <begin position="129"/>
        <end position="159"/>
    </location>
</feature>
<proteinExistence type="predicted"/>
<evidence type="ECO:0000259" key="7">
    <source>
        <dbReference type="PROSITE" id="PS50157"/>
    </source>
</evidence>
<protein>
    <submittedName>
        <fullName evidence="8">Asparagine-rich zinc finger protein AZF1</fullName>
    </submittedName>
</protein>
<feature type="domain" description="C2H2-type" evidence="7">
    <location>
        <begin position="99"/>
        <end position="128"/>
    </location>
</feature>
<dbReference type="SUPFAM" id="SSF57667">
    <property type="entry name" value="beta-beta-alpha zinc fingers"/>
    <property type="match status" value="1"/>
</dbReference>
<feature type="compositionally biased region" description="Low complexity" evidence="6">
    <location>
        <begin position="211"/>
        <end position="235"/>
    </location>
</feature>
<name>A0A093UPV3_TALMA</name>
<dbReference type="GO" id="GO:0000981">
    <property type="term" value="F:DNA-binding transcription factor activity, RNA polymerase II-specific"/>
    <property type="evidence" value="ECO:0007669"/>
    <property type="project" value="TreeGrafter"/>
</dbReference>
<dbReference type="FunFam" id="3.30.160.60:FF:000446">
    <property type="entry name" value="Zinc finger protein"/>
    <property type="match status" value="1"/>
</dbReference>
<organism evidence="8">
    <name type="scientific">Talaromyces marneffei PM1</name>
    <dbReference type="NCBI Taxonomy" id="1077442"/>
    <lineage>
        <taxon>Eukaryota</taxon>
        <taxon>Fungi</taxon>
        <taxon>Dikarya</taxon>
        <taxon>Ascomycota</taxon>
        <taxon>Pezizomycotina</taxon>
        <taxon>Eurotiomycetes</taxon>
        <taxon>Eurotiomycetidae</taxon>
        <taxon>Eurotiales</taxon>
        <taxon>Trichocomaceae</taxon>
        <taxon>Talaromyces</taxon>
        <taxon>Talaromyces sect. Talaromyces</taxon>
    </lineage>
</organism>
<dbReference type="GO" id="GO:0000978">
    <property type="term" value="F:RNA polymerase II cis-regulatory region sequence-specific DNA binding"/>
    <property type="evidence" value="ECO:0007669"/>
    <property type="project" value="TreeGrafter"/>
</dbReference>
<dbReference type="SMART" id="SM00355">
    <property type="entry name" value="ZnF_C2H2"/>
    <property type="match status" value="2"/>
</dbReference>
<feature type="region of interest" description="Disordered" evidence="6">
    <location>
        <begin position="1"/>
        <end position="47"/>
    </location>
</feature>
<dbReference type="GO" id="GO:0008270">
    <property type="term" value="F:zinc ion binding"/>
    <property type="evidence" value="ECO:0007669"/>
    <property type="project" value="UniProtKB-KW"/>
</dbReference>
<dbReference type="FunFam" id="3.30.160.60:FF:000100">
    <property type="entry name" value="Zinc finger 45-like"/>
    <property type="match status" value="1"/>
</dbReference>
<dbReference type="EMBL" id="JPOX01000051">
    <property type="protein sequence ID" value="KFX41940.1"/>
    <property type="molecule type" value="Genomic_DNA"/>
</dbReference>
<evidence type="ECO:0000256" key="4">
    <source>
        <dbReference type="ARBA" id="ARBA00022833"/>
    </source>
</evidence>
<dbReference type="InterPro" id="IPR013087">
    <property type="entry name" value="Znf_C2H2_type"/>
</dbReference>
<dbReference type="Pfam" id="PF00096">
    <property type="entry name" value="zf-C2H2"/>
    <property type="match status" value="2"/>
</dbReference>
<dbReference type="AlphaFoldDB" id="A0A093UPV3"/>
<dbReference type="Gene3D" id="3.30.160.60">
    <property type="entry name" value="Classic Zinc Finger"/>
    <property type="match status" value="2"/>
</dbReference>
<evidence type="ECO:0000256" key="1">
    <source>
        <dbReference type="ARBA" id="ARBA00022723"/>
    </source>
</evidence>
<evidence type="ECO:0000256" key="6">
    <source>
        <dbReference type="SAM" id="MobiDB-lite"/>
    </source>
</evidence>
<feature type="compositionally biased region" description="Low complexity" evidence="6">
    <location>
        <begin position="10"/>
        <end position="29"/>
    </location>
</feature>
<accession>A0A093UPV3</accession>
<feature type="compositionally biased region" description="Low complexity" evidence="6">
    <location>
        <begin position="272"/>
        <end position="284"/>
    </location>
</feature>
<dbReference type="InterPro" id="IPR036236">
    <property type="entry name" value="Znf_C2H2_sf"/>
</dbReference>
<feature type="compositionally biased region" description="Polar residues" evidence="6">
    <location>
        <begin position="36"/>
        <end position="47"/>
    </location>
</feature>
<reference evidence="8" key="1">
    <citation type="journal article" date="2014" name="PLoS Genet.">
        <title>Signature Gene Expression Reveals Novel Clues to the Molecular Mechanisms of Dimorphic Transition in Penicillium marneffei.</title>
        <authorList>
            <person name="Yang E."/>
            <person name="Wang G."/>
            <person name="Cai J."/>
            <person name="Woo P.C."/>
            <person name="Lau S.K."/>
            <person name="Yuen K.-Y."/>
            <person name="Chow W.-N."/>
            <person name="Lin X."/>
        </authorList>
    </citation>
    <scope>NUCLEOTIDE SEQUENCE [LARGE SCALE GENOMIC DNA]</scope>
    <source>
        <strain evidence="8">PM1</strain>
    </source>
</reference>
<gene>
    <name evidence="8" type="ORF">GQ26_0510160</name>
</gene>